<dbReference type="STRING" id="1157616.A0A1Z5TLQ1"/>
<keyword evidence="2" id="KW-0472">Membrane</keyword>
<dbReference type="OrthoDB" id="5376312at2759"/>
<name>A0A1Z5TLQ1_HORWE</name>
<keyword evidence="2" id="KW-1133">Transmembrane helix</keyword>
<feature type="region of interest" description="Disordered" evidence="1">
    <location>
        <begin position="201"/>
        <end position="235"/>
    </location>
</feature>
<keyword evidence="4" id="KW-1185">Reference proteome</keyword>
<feature type="compositionally biased region" description="Gly residues" evidence="1">
    <location>
        <begin position="538"/>
        <end position="550"/>
    </location>
</feature>
<feature type="transmembrane region" description="Helical" evidence="2">
    <location>
        <begin position="29"/>
        <end position="50"/>
    </location>
</feature>
<evidence type="ECO:0000256" key="1">
    <source>
        <dbReference type="SAM" id="MobiDB-lite"/>
    </source>
</evidence>
<dbReference type="InParanoid" id="A0A1Z5TLQ1"/>
<accession>A0A1Z5TLQ1</accession>
<feature type="compositionally biased region" description="Polar residues" evidence="1">
    <location>
        <begin position="320"/>
        <end position="333"/>
    </location>
</feature>
<dbReference type="AlphaFoldDB" id="A0A1Z5TLQ1"/>
<evidence type="ECO:0000256" key="2">
    <source>
        <dbReference type="SAM" id="Phobius"/>
    </source>
</evidence>
<protein>
    <submittedName>
        <fullName evidence="3">Uncharacterized protein</fullName>
    </submittedName>
</protein>
<reference evidence="3 4" key="1">
    <citation type="submission" date="2017-01" db="EMBL/GenBank/DDBJ databases">
        <title>The recent genome duplication of the halophilic yeast Hortaea werneckii: insights from long-read sequencing.</title>
        <authorList>
            <person name="Sinha S."/>
            <person name="Flibotte S."/>
            <person name="Neira M."/>
            <person name="Lenassi M."/>
            <person name="Gostincar C."/>
            <person name="Stajich J.E."/>
            <person name="Nislow C.E."/>
        </authorList>
    </citation>
    <scope>NUCLEOTIDE SEQUENCE [LARGE SCALE GENOMIC DNA]</scope>
    <source>
        <strain evidence="3 4">EXF-2000</strain>
    </source>
</reference>
<proteinExistence type="predicted"/>
<feature type="region of interest" description="Disordered" evidence="1">
    <location>
        <begin position="274"/>
        <end position="560"/>
    </location>
</feature>
<dbReference type="VEuPathDB" id="FungiDB:BTJ68_03723"/>
<evidence type="ECO:0000313" key="3">
    <source>
        <dbReference type="EMBL" id="OTA36861.1"/>
    </source>
</evidence>
<gene>
    <name evidence="3" type="ORF">BTJ68_03723</name>
</gene>
<sequence length="560" mass="61318">MIPSVAAWLRLSKRQSPPPEHQGAKTQTVIIAIVSVAIAISLAIFTYISLRAVRRRHPDPKYIPTAFLKRKWEAWTPRATFTSKAGYSARLQENPSVPTLHLRSARNSVQNVLDRERAQMQQGINENGATIDRHTSVRSVMTLPAYSRSVRENERILAREGERDGVDVVIEAPESEGEEEHRRDEEMENLYQIRVQRRQEIAERGDRRRRRREARARNDQAELRRITQESRAAEEAREISGAVAMIAEHHSRSRDRRVSSVSYADLGVARHDGTRIRANSNESDRPLLDSAASMSGGPTGTVRPWSAHDSIRPHLHQRGRSGSTAASYISDLSQDAGGGDGSGEMDLPPFGRAGSDFEVVSMNQSRPSATHSRTASSRTYSPLGLGTRSRASSNAAAVAAPPPRPSIETADLGESRRLPTFTTSDDHPEPPSYEGEGFEEAPPYTSPIRERRSDRISNNDTAEGGGATASPPSQPHRDPRPDEQAHRSSPLFPADDSASRRPRSSATGAPLLPEIGRLPSIRIADATPVEARDSSFLGRGGGGGEGGGGDRFSSPSSFRR</sequence>
<dbReference type="EMBL" id="MUNK01000026">
    <property type="protein sequence ID" value="OTA36861.1"/>
    <property type="molecule type" value="Genomic_DNA"/>
</dbReference>
<organism evidence="3 4">
    <name type="scientific">Hortaea werneckii EXF-2000</name>
    <dbReference type="NCBI Taxonomy" id="1157616"/>
    <lineage>
        <taxon>Eukaryota</taxon>
        <taxon>Fungi</taxon>
        <taxon>Dikarya</taxon>
        <taxon>Ascomycota</taxon>
        <taxon>Pezizomycotina</taxon>
        <taxon>Dothideomycetes</taxon>
        <taxon>Dothideomycetidae</taxon>
        <taxon>Mycosphaerellales</taxon>
        <taxon>Teratosphaeriaceae</taxon>
        <taxon>Hortaea</taxon>
    </lineage>
</organism>
<feature type="compositionally biased region" description="Basic and acidic residues" evidence="1">
    <location>
        <begin position="215"/>
        <end position="235"/>
    </location>
</feature>
<keyword evidence="2" id="KW-0812">Transmembrane</keyword>
<comment type="caution">
    <text evidence="3">The sequence shown here is derived from an EMBL/GenBank/DDBJ whole genome shotgun (WGS) entry which is preliminary data.</text>
</comment>
<dbReference type="Proteomes" id="UP000194280">
    <property type="component" value="Unassembled WGS sequence"/>
</dbReference>
<feature type="compositionally biased region" description="Low complexity" evidence="1">
    <location>
        <begin position="365"/>
        <end position="381"/>
    </location>
</feature>
<feature type="compositionally biased region" description="Basic and acidic residues" evidence="1">
    <location>
        <begin position="448"/>
        <end position="457"/>
    </location>
</feature>
<feature type="compositionally biased region" description="Low complexity" evidence="1">
    <location>
        <begin position="388"/>
        <end position="399"/>
    </location>
</feature>
<feature type="compositionally biased region" description="Basic and acidic residues" evidence="1">
    <location>
        <begin position="475"/>
        <end position="486"/>
    </location>
</feature>
<evidence type="ECO:0000313" key="4">
    <source>
        <dbReference type="Proteomes" id="UP000194280"/>
    </source>
</evidence>